<dbReference type="PANTHER" id="PTHR38102:SF1">
    <property type="entry name" value="PERIPLASMIC CHAPERONE SPY"/>
    <property type="match status" value="1"/>
</dbReference>
<dbReference type="InterPro" id="IPR012899">
    <property type="entry name" value="LTXXQ"/>
</dbReference>
<keyword evidence="3 6" id="KW-0732">Signal</keyword>
<evidence type="ECO:0000256" key="5">
    <source>
        <dbReference type="SAM" id="MobiDB-lite"/>
    </source>
</evidence>
<protein>
    <submittedName>
        <fullName evidence="7">Spy/CpxP family protein refolding chaperone</fullName>
    </submittedName>
</protein>
<dbReference type="CDD" id="cd09916">
    <property type="entry name" value="CpxP_like"/>
    <property type="match status" value="1"/>
</dbReference>
<dbReference type="EMBL" id="JAHDYS010000022">
    <property type="protein sequence ID" value="MBT1073463.1"/>
    <property type="molecule type" value="Genomic_DNA"/>
</dbReference>
<feature type="region of interest" description="Disordered" evidence="5">
    <location>
        <begin position="136"/>
        <end position="159"/>
    </location>
</feature>
<sequence length="159" mass="17639">MKPGIKYTLAAAVIMTSVALAPATAPAYIGDDGPAPIAQHMKQMAKELQLSPQQKQQIKEIFDRNKPAAEPLFKQMKTERLALRSLVQADTIDEAAIRAQSAKVAAIQADLAVQRARVHQEIRAILTPEQIAKAKELQAQRDKRMENRAHQGKRSKRVQ</sequence>
<evidence type="ECO:0000313" key="7">
    <source>
        <dbReference type="EMBL" id="MBT1073463.1"/>
    </source>
</evidence>
<dbReference type="PANTHER" id="PTHR38102">
    <property type="entry name" value="PERIPLASMIC CHAPERONE SPY"/>
    <property type="match status" value="1"/>
</dbReference>
<evidence type="ECO:0000256" key="6">
    <source>
        <dbReference type="SAM" id="SignalP"/>
    </source>
</evidence>
<name>A0ABS5UCU8_9BACT</name>
<comment type="caution">
    <text evidence="7">The sequence shown here is derived from an EMBL/GenBank/DDBJ whole genome shotgun (WGS) entry which is preliminary data.</text>
</comment>
<evidence type="ECO:0000256" key="1">
    <source>
        <dbReference type="ARBA" id="ARBA00004418"/>
    </source>
</evidence>
<gene>
    <name evidence="7" type="ORF">KJB30_16870</name>
</gene>
<evidence type="ECO:0000256" key="4">
    <source>
        <dbReference type="ARBA" id="ARBA00022764"/>
    </source>
</evidence>
<proteinExistence type="inferred from homology"/>
<feature type="signal peptide" evidence="6">
    <location>
        <begin position="1"/>
        <end position="27"/>
    </location>
</feature>
<dbReference type="Proteomes" id="UP000784128">
    <property type="component" value="Unassembled WGS sequence"/>
</dbReference>
<evidence type="ECO:0000313" key="8">
    <source>
        <dbReference type="Proteomes" id="UP000784128"/>
    </source>
</evidence>
<dbReference type="InterPro" id="IPR052211">
    <property type="entry name" value="Cpx_auxiliary_protein"/>
</dbReference>
<evidence type="ECO:0000256" key="3">
    <source>
        <dbReference type="ARBA" id="ARBA00022729"/>
    </source>
</evidence>
<organism evidence="7 8">
    <name type="scientific">Pelotalea chapellei</name>
    <dbReference type="NCBI Taxonomy" id="44671"/>
    <lineage>
        <taxon>Bacteria</taxon>
        <taxon>Pseudomonadati</taxon>
        <taxon>Thermodesulfobacteriota</taxon>
        <taxon>Desulfuromonadia</taxon>
        <taxon>Geobacterales</taxon>
        <taxon>Geobacteraceae</taxon>
        <taxon>Pelotalea</taxon>
    </lineage>
</organism>
<evidence type="ECO:0000256" key="2">
    <source>
        <dbReference type="ARBA" id="ARBA00008441"/>
    </source>
</evidence>
<keyword evidence="4" id="KW-0574">Periplasm</keyword>
<keyword evidence="8" id="KW-1185">Reference proteome</keyword>
<dbReference type="RefSeq" id="WP_214301532.1">
    <property type="nucleotide sequence ID" value="NZ_JAHDYS010000022.1"/>
</dbReference>
<feature type="compositionally biased region" description="Basic residues" evidence="5">
    <location>
        <begin position="150"/>
        <end position="159"/>
    </location>
</feature>
<dbReference type="Pfam" id="PF07813">
    <property type="entry name" value="LTXXQ"/>
    <property type="match status" value="1"/>
</dbReference>
<dbReference type="Gene3D" id="1.20.120.1490">
    <property type="match status" value="1"/>
</dbReference>
<accession>A0ABS5UCU8</accession>
<comment type="similarity">
    <text evidence="2">Belongs to the CpxP/Spy family.</text>
</comment>
<comment type="subcellular location">
    <subcellularLocation>
        <location evidence="1">Periplasm</location>
    </subcellularLocation>
</comment>
<feature type="chain" id="PRO_5045993171" evidence="6">
    <location>
        <begin position="28"/>
        <end position="159"/>
    </location>
</feature>
<feature type="compositionally biased region" description="Basic and acidic residues" evidence="5">
    <location>
        <begin position="136"/>
        <end position="149"/>
    </location>
</feature>
<reference evidence="7 8" key="1">
    <citation type="submission" date="2021-05" db="EMBL/GenBank/DDBJ databases">
        <title>The draft genome of Geobacter chapellei DSM 13688.</title>
        <authorList>
            <person name="Xu Z."/>
            <person name="Masuda Y."/>
            <person name="Itoh H."/>
            <person name="Senoo K."/>
        </authorList>
    </citation>
    <scope>NUCLEOTIDE SEQUENCE [LARGE SCALE GENOMIC DNA]</scope>
    <source>
        <strain evidence="7 8">DSM 13688</strain>
    </source>
</reference>